<protein>
    <recommendedName>
        <fullName evidence="3">PARP</fullName>
    </recommendedName>
</protein>
<proteinExistence type="predicted"/>
<dbReference type="EMBL" id="CAUYUJ010012707">
    <property type="protein sequence ID" value="CAK0834482.1"/>
    <property type="molecule type" value="Genomic_DNA"/>
</dbReference>
<name>A0ABN9SR87_9DINO</name>
<comment type="caution">
    <text evidence="1">The sequence shown here is derived from an EMBL/GenBank/DDBJ whole genome shotgun (WGS) entry which is preliminary data.</text>
</comment>
<evidence type="ECO:0000313" key="2">
    <source>
        <dbReference type="Proteomes" id="UP001189429"/>
    </source>
</evidence>
<dbReference type="SUPFAM" id="SSF52540">
    <property type="entry name" value="P-loop containing nucleoside triphosphate hydrolases"/>
    <property type="match status" value="1"/>
</dbReference>
<keyword evidence="2" id="KW-1185">Reference proteome</keyword>
<feature type="non-terminal residue" evidence="1">
    <location>
        <position position="1"/>
    </location>
</feature>
<organism evidence="1 2">
    <name type="scientific">Prorocentrum cordatum</name>
    <dbReference type="NCBI Taxonomy" id="2364126"/>
    <lineage>
        <taxon>Eukaryota</taxon>
        <taxon>Sar</taxon>
        <taxon>Alveolata</taxon>
        <taxon>Dinophyceae</taxon>
        <taxon>Prorocentrales</taxon>
        <taxon>Prorocentraceae</taxon>
        <taxon>Prorocentrum</taxon>
    </lineage>
</organism>
<feature type="non-terminal residue" evidence="1">
    <location>
        <position position="119"/>
    </location>
</feature>
<dbReference type="InterPro" id="IPR027417">
    <property type="entry name" value="P-loop_NTPase"/>
</dbReference>
<dbReference type="Gene3D" id="3.40.50.300">
    <property type="entry name" value="P-loop containing nucleotide triphosphate hydrolases"/>
    <property type="match status" value="1"/>
</dbReference>
<evidence type="ECO:0008006" key="3">
    <source>
        <dbReference type="Google" id="ProtNLM"/>
    </source>
</evidence>
<dbReference type="Proteomes" id="UP001189429">
    <property type="component" value="Unassembled WGS sequence"/>
</dbReference>
<accession>A0ABN9SR87</accession>
<sequence length="119" mass="13838">RGWGRPLGAAQRLLRIDTIVRVDRAFTLAELLQEPAQPRVQRPNLSMDVRCVADEDVQFGELLKLLRDEENARLPTVVYVWKRFTADQWAKRLRQLVRGGVRSYHGSMLPEDRRQTQDA</sequence>
<evidence type="ECO:0000313" key="1">
    <source>
        <dbReference type="EMBL" id="CAK0834482.1"/>
    </source>
</evidence>
<reference evidence="1" key="1">
    <citation type="submission" date="2023-10" db="EMBL/GenBank/DDBJ databases">
        <authorList>
            <person name="Chen Y."/>
            <person name="Shah S."/>
            <person name="Dougan E. K."/>
            <person name="Thang M."/>
            <person name="Chan C."/>
        </authorList>
    </citation>
    <scope>NUCLEOTIDE SEQUENCE [LARGE SCALE GENOMIC DNA]</scope>
</reference>
<gene>
    <name evidence="1" type="ORF">PCOR1329_LOCUS31892</name>
</gene>